<dbReference type="InterPro" id="IPR001567">
    <property type="entry name" value="Pept_M3A_M3B_dom"/>
</dbReference>
<dbReference type="AlphaFoldDB" id="A0A9E7DL01"/>
<gene>
    <name evidence="9" type="ORF">M1R53_04020</name>
</gene>
<dbReference type="InterPro" id="IPR001333">
    <property type="entry name" value="Peptidase_M32_Taq"/>
</dbReference>
<dbReference type="EMBL" id="CP096649">
    <property type="protein sequence ID" value="UQK59821.1"/>
    <property type="molecule type" value="Genomic_DNA"/>
</dbReference>
<feature type="domain" description="Peptidase M3A/M3B catalytic" evidence="7">
    <location>
        <begin position="191"/>
        <end position="572"/>
    </location>
</feature>
<dbReference type="CDD" id="cd09607">
    <property type="entry name" value="M3B_PepF"/>
    <property type="match status" value="1"/>
</dbReference>
<keyword evidence="3 6" id="KW-0378">Hydrolase</keyword>
<evidence type="ECO:0000256" key="5">
    <source>
        <dbReference type="ARBA" id="ARBA00023049"/>
    </source>
</evidence>
<dbReference type="PANTHER" id="PTHR34217:SF1">
    <property type="entry name" value="CARBOXYPEPTIDASE 1"/>
    <property type="match status" value="1"/>
</dbReference>
<keyword evidence="1 6" id="KW-0645">Protease</keyword>
<keyword evidence="5 6" id="KW-0482">Metalloprotease</keyword>
<dbReference type="InterPro" id="IPR042088">
    <property type="entry name" value="OligoPept_F_C"/>
</dbReference>
<proteinExistence type="inferred from homology"/>
<accession>A0A9E7DL01</accession>
<sequence length="586" mass="67742">MKWDLSAYYKSFTDPKYKEDYDNILKEIKNLSLFINENFDDKKKVLIKYVDKANIIDNYAARLFGYVSLNLSENVNNKEALAEKSKLIAVRREFIELGVSFDKFLKSIDDINNIIDEEDALKEYRFILNEGCDNAKHSLSDDVEIAVARIKETGSYEWNRLHSNLTSKVTSKVEFSDGEVKEINLPAIRNLQYEDDKELRRKSFKAEEECYEKIRDSIAMSLSSIKGEVINECELRGYESPLAKTLIDSRFDKEILDAMWSSVRKYLPDFVKYFKRKAKLLGYDKLPYYETFAPVGKGSITYTFDEAKDFVIKQYYSFSDKLGDFAKHAFENNWLDTEPREGKVGGAFCSSCSAIKESRVLANFGGTFDSMITFAHELGHAYHGRVIFQEEPINQDYTMPIAETASIFAETITYNAALKDAKNDDEKIFILENIISGAAQTVVDIYSRFLFEDEVFRRRKDGALDADDFDEIMMNAQKEAFKDGLDPEKLNKGMWICKSHYYSSDLGYYNFPYCFGLLFARGLYSIYKKEEDAFIEKYDTLLRNTGKMSIKDCCKSVGIDVTKEEFFDASLETIKKEIDEFLKLTE</sequence>
<dbReference type="Pfam" id="PF08439">
    <property type="entry name" value="Peptidase_M3_N"/>
    <property type="match status" value="1"/>
</dbReference>
<dbReference type="NCBIfam" id="TIGR02290">
    <property type="entry name" value="M3_fam_3"/>
    <property type="match status" value="1"/>
</dbReference>
<dbReference type="GO" id="GO:0004222">
    <property type="term" value="F:metalloendopeptidase activity"/>
    <property type="evidence" value="ECO:0007669"/>
    <property type="project" value="InterPro"/>
</dbReference>
<evidence type="ECO:0000313" key="10">
    <source>
        <dbReference type="Proteomes" id="UP000831151"/>
    </source>
</evidence>
<keyword evidence="2 6" id="KW-0479">Metal-binding</keyword>
<dbReference type="Gene3D" id="1.20.140.70">
    <property type="entry name" value="Oligopeptidase f, N-terminal domain"/>
    <property type="match status" value="1"/>
</dbReference>
<dbReference type="RefSeq" id="WP_249243161.1">
    <property type="nucleotide sequence ID" value="NZ_CP096649.1"/>
</dbReference>
<dbReference type="Pfam" id="PF01432">
    <property type="entry name" value="Peptidase_M3"/>
    <property type="match status" value="1"/>
</dbReference>
<dbReference type="Proteomes" id="UP000831151">
    <property type="component" value="Chromosome"/>
</dbReference>
<feature type="domain" description="Oligopeptidase F N-terminal" evidence="8">
    <location>
        <begin position="109"/>
        <end position="168"/>
    </location>
</feature>
<evidence type="ECO:0000256" key="2">
    <source>
        <dbReference type="ARBA" id="ARBA00022723"/>
    </source>
</evidence>
<reference evidence="9" key="1">
    <citation type="submission" date="2022-04" db="EMBL/GenBank/DDBJ databases">
        <title>Complete genome sequences of Ezakiella coagulans and Fenollaria massiliensis.</title>
        <authorList>
            <person name="France M.T."/>
            <person name="Clifford J."/>
            <person name="Narina S."/>
            <person name="Rutt L."/>
            <person name="Ravel J."/>
        </authorList>
    </citation>
    <scope>NUCLEOTIDE SEQUENCE</scope>
    <source>
        <strain evidence="9">C0061C2</strain>
    </source>
</reference>
<name>A0A9E7DL01_9FIRM</name>
<keyword evidence="4 6" id="KW-0862">Zinc</keyword>
<dbReference type="GO" id="GO:0004181">
    <property type="term" value="F:metallocarboxypeptidase activity"/>
    <property type="evidence" value="ECO:0007669"/>
    <property type="project" value="InterPro"/>
</dbReference>
<dbReference type="InterPro" id="IPR013647">
    <property type="entry name" value="OligopepF_N_dom"/>
</dbReference>
<dbReference type="GO" id="GO:0046872">
    <property type="term" value="F:metal ion binding"/>
    <property type="evidence" value="ECO:0007669"/>
    <property type="project" value="UniProtKB-UniRule"/>
</dbReference>
<dbReference type="InterPro" id="IPR011977">
    <property type="entry name" value="Pept_M3B_clade3"/>
</dbReference>
<organism evidence="9 10">
    <name type="scientific">Fenollaria massiliensis</name>
    <dbReference type="NCBI Taxonomy" id="938288"/>
    <lineage>
        <taxon>Bacteria</taxon>
        <taxon>Bacillati</taxon>
        <taxon>Bacillota</taxon>
        <taxon>Clostridia</taxon>
        <taxon>Eubacteriales</taxon>
        <taxon>Fenollaria</taxon>
    </lineage>
</organism>
<evidence type="ECO:0000259" key="8">
    <source>
        <dbReference type="Pfam" id="PF08439"/>
    </source>
</evidence>
<comment type="similarity">
    <text evidence="6">Belongs to the peptidase M3 family.</text>
</comment>
<dbReference type="Gene3D" id="1.10.1370.20">
    <property type="entry name" value="Oligoendopeptidase f, C-terminal domain"/>
    <property type="match status" value="1"/>
</dbReference>
<evidence type="ECO:0000256" key="1">
    <source>
        <dbReference type="ARBA" id="ARBA00022670"/>
    </source>
</evidence>
<dbReference type="KEGG" id="fms:M1R53_04020"/>
<dbReference type="GO" id="GO:0006508">
    <property type="term" value="P:proteolysis"/>
    <property type="evidence" value="ECO:0007669"/>
    <property type="project" value="UniProtKB-KW"/>
</dbReference>
<dbReference type="InterPro" id="IPR034006">
    <property type="entry name" value="M3B_PepF_2"/>
</dbReference>
<dbReference type="SUPFAM" id="SSF55486">
    <property type="entry name" value="Metalloproteases ('zincins'), catalytic domain"/>
    <property type="match status" value="1"/>
</dbReference>
<evidence type="ECO:0000256" key="3">
    <source>
        <dbReference type="ARBA" id="ARBA00022801"/>
    </source>
</evidence>
<dbReference type="PANTHER" id="PTHR34217">
    <property type="entry name" value="METAL-DEPENDENT CARBOXYPEPTIDASE"/>
    <property type="match status" value="1"/>
</dbReference>
<comment type="cofactor">
    <cofactor evidence="6">
        <name>Zn(2+)</name>
        <dbReference type="ChEBI" id="CHEBI:29105"/>
    </cofactor>
    <text evidence="6">Binds 1 zinc ion.</text>
</comment>
<evidence type="ECO:0000259" key="7">
    <source>
        <dbReference type="Pfam" id="PF01432"/>
    </source>
</evidence>
<evidence type="ECO:0000256" key="4">
    <source>
        <dbReference type="ARBA" id="ARBA00022833"/>
    </source>
</evidence>
<evidence type="ECO:0000256" key="6">
    <source>
        <dbReference type="RuleBase" id="RU003435"/>
    </source>
</evidence>
<keyword evidence="10" id="KW-1185">Reference proteome</keyword>
<protein>
    <submittedName>
        <fullName evidence="9">M3 family oligoendopeptidase</fullName>
    </submittedName>
</protein>
<evidence type="ECO:0000313" key="9">
    <source>
        <dbReference type="EMBL" id="UQK59821.1"/>
    </source>
</evidence>